<evidence type="ECO:0000313" key="2">
    <source>
        <dbReference type="Proteomes" id="UP000400849"/>
    </source>
</evidence>
<proteinExistence type="predicted"/>
<protein>
    <submittedName>
        <fullName evidence="1">Uncharacterized protein</fullName>
    </submittedName>
</protein>
<evidence type="ECO:0000313" key="1">
    <source>
        <dbReference type="EMBL" id="QGF20335.1"/>
    </source>
</evidence>
<dbReference type="EMBL" id="MN484601">
    <property type="protein sequence ID" value="QGF20335.1"/>
    <property type="molecule type" value="Genomic_DNA"/>
</dbReference>
<dbReference type="Proteomes" id="UP000400849">
    <property type="component" value="Segment"/>
</dbReference>
<keyword evidence="2" id="KW-1185">Reference proteome</keyword>
<dbReference type="RefSeq" id="YP_010648865.1">
    <property type="nucleotide sequence ID" value="NC_070762.1"/>
</dbReference>
<dbReference type="GeneID" id="77924352"/>
<reference evidence="1 2" key="1">
    <citation type="submission" date="2019-09" db="EMBL/GenBank/DDBJ databases">
        <authorList>
            <person name="Christie C.A."/>
            <person name="Diallo A.S."/>
            <person name="Dixon Z."/>
            <person name="McIntosh P.M."/>
            <person name="Murthy K.H."/>
            <person name="Rosen M.G."/>
            <person name="Simpson L.M."/>
            <person name="Koustas K."/>
            <person name="Fogarty M.P."/>
            <person name="Molloy S.D."/>
            <person name="Garlena R.A."/>
            <person name="Russell D.A."/>
            <person name="Pope W.H."/>
            <person name="Jacobs-Sera D."/>
            <person name="Hatfull G.F."/>
        </authorList>
    </citation>
    <scope>NUCLEOTIDE SEQUENCE [LARGE SCALE GENOMIC DNA]</scope>
</reference>
<sequence>MISIEDLKHVLEHLPPWTNILVYDNGVASPAHKIHVSVLNGTYAVTLDADPNERSGLSWLPEMMTLKQIEEEFAIPKSTIRSSSLARTRLANGLPLLFARMDVKQYAVEREKRLHRRVTNAKKNTTEE</sequence>
<accession>A0A5Q2F783</accession>
<gene>
    <name evidence="1" type="primary">185</name>
    <name evidence="1" type="ORF">SEA_SIXAMA_185</name>
</gene>
<organism evidence="1 2">
    <name type="scientific">Gordonia phage Sixama</name>
    <dbReference type="NCBI Taxonomy" id="2653271"/>
    <lineage>
        <taxon>Viruses</taxon>
        <taxon>Duplodnaviria</taxon>
        <taxon>Heunggongvirae</taxon>
        <taxon>Uroviricota</taxon>
        <taxon>Caudoviricetes</taxon>
        <taxon>Sixamavirus</taxon>
        <taxon>Sixamavirus sixama</taxon>
    </lineage>
</organism>
<dbReference type="KEGG" id="vg:77924352"/>
<name>A0A5Q2F783_9CAUD</name>